<feature type="signal peptide" evidence="1">
    <location>
        <begin position="1"/>
        <end position="16"/>
    </location>
</feature>
<evidence type="ECO:0000313" key="2">
    <source>
        <dbReference type="EMBL" id="RXT19599.1"/>
    </source>
</evidence>
<comment type="caution">
    <text evidence="2">The sequence shown here is derived from an EMBL/GenBank/DDBJ whole genome shotgun (WGS) entry which is preliminary data.</text>
</comment>
<protein>
    <submittedName>
        <fullName evidence="2">Uncharacterized protein</fullName>
    </submittedName>
</protein>
<name>A0A4Q1TLY3_RHILE</name>
<feature type="chain" id="PRO_5020940644" evidence="1">
    <location>
        <begin position="17"/>
        <end position="325"/>
    </location>
</feature>
<proteinExistence type="predicted"/>
<keyword evidence="1" id="KW-0732">Signal</keyword>
<dbReference type="AlphaFoldDB" id="A0A4Q1TLY3"/>
<evidence type="ECO:0000313" key="3">
    <source>
        <dbReference type="Proteomes" id="UP000290767"/>
    </source>
</evidence>
<evidence type="ECO:0000256" key="1">
    <source>
        <dbReference type="SAM" id="SignalP"/>
    </source>
</evidence>
<dbReference type="Proteomes" id="UP000290767">
    <property type="component" value="Unassembled WGS sequence"/>
</dbReference>
<gene>
    <name evidence="2" type="ORF">B5P46_25135</name>
</gene>
<dbReference type="EMBL" id="MZMU01000018">
    <property type="protein sequence ID" value="RXT19599.1"/>
    <property type="molecule type" value="Genomic_DNA"/>
</dbReference>
<accession>A0A4Q1TLY3</accession>
<organism evidence="2 3">
    <name type="scientific">Rhizobium leguminosarum</name>
    <dbReference type="NCBI Taxonomy" id="384"/>
    <lineage>
        <taxon>Bacteria</taxon>
        <taxon>Pseudomonadati</taxon>
        <taxon>Pseudomonadota</taxon>
        <taxon>Alphaproteobacteria</taxon>
        <taxon>Hyphomicrobiales</taxon>
        <taxon>Rhizobiaceae</taxon>
        <taxon>Rhizobium/Agrobacterium group</taxon>
        <taxon>Rhizobium</taxon>
    </lineage>
</organism>
<sequence>MAVAAFLAAGALPASAACTVPNILSNGQTADASQLMQDFSAVAGCVDAVSPAGTPNSLQFKTNTGSLAGLPLAAGQLPVGTGGAAPQGKTLTAGPGIAITTAPGNITIAATSSGSANGVDWLNEAAVVRPSVAAFSLLTSTNAPAGAALVSTSRGMALTTSANANATSLMGESPTPPGHWQATMLAIYSGPLTTFNLPAIAVRDSINRRAVEFGIGGASTSGYLFAYTRTIGGHGLDTVLGQTTTTDVGLPPPSQPIWSRLTYDGTNLSWSFSRDGEVFSTAFTVLANDSLTNLDRVGPATLFQQPAQAAWPSAYHILSWQLVSL</sequence>
<reference evidence="2 3" key="1">
    <citation type="submission" date="2017-03" db="EMBL/GenBank/DDBJ databases">
        <authorList>
            <person name="Safronova V.I."/>
            <person name="Sazanova A.L."/>
            <person name="Chirak E.R."/>
        </authorList>
    </citation>
    <scope>NUCLEOTIDE SEQUENCE [LARGE SCALE GENOMIC DNA]</scope>
    <source>
        <strain evidence="2 3">Tri-43</strain>
    </source>
</reference>